<dbReference type="RefSeq" id="WP_103403798.1">
    <property type="nucleotide sequence ID" value="NZ_JAMDHA010000041.1"/>
</dbReference>
<dbReference type="Proteomes" id="UP001148185">
    <property type="component" value="Unassembled WGS sequence"/>
</dbReference>
<keyword evidence="2" id="KW-1185">Reference proteome</keyword>
<reference evidence="1 2" key="1">
    <citation type="submission" date="2022-05" db="EMBL/GenBank/DDBJ databases">
        <title>Novel Pseudomonas spp. Isolated from a Rainbow Trout Aquaculture Facility.</title>
        <authorList>
            <person name="Testerman T."/>
            <person name="Graf J."/>
        </authorList>
    </citation>
    <scope>NUCLEOTIDE SEQUENCE [LARGE SCALE GENOMIC DNA]</scope>
    <source>
        <strain evidence="1 2">ID1042</strain>
    </source>
</reference>
<proteinExistence type="predicted"/>
<dbReference type="EMBL" id="JAMDHA010000041">
    <property type="protein sequence ID" value="MDD1011275.1"/>
    <property type="molecule type" value="Genomic_DNA"/>
</dbReference>
<comment type="caution">
    <text evidence="1">The sequence shown here is derived from an EMBL/GenBank/DDBJ whole genome shotgun (WGS) entry which is preliminary data.</text>
</comment>
<gene>
    <name evidence="1" type="ORF">M5G27_27780</name>
</gene>
<protein>
    <submittedName>
        <fullName evidence="1">Uncharacterized protein</fullName>
    </submittedName>
</protein>
<accession>A0A9X4C6X4</accession>
<name>A0A9X4C6X4_9PSED</name>
<evidence type="ECO:0000313" key="2">
    <source>
        <dbReference type="Proteomes" id="UP001148185"/>
    </source>
</evidence>
<sequence length="150" mass="16806">MTGLKTLERRVISWLLSDDTGASSLSICAHMLGEPCEGYAPSDCSDLGRCLRLLDLVPEWGARVHEMATYGPDWKGLLDQWDQIVHLYHNEGGVPVSERPRSPETYRAMKLAIAEGYRNNPNYECGFGDDGTLTWSRLIEGESEEEEQEG</sequence>
<organism evidence="1 2">
    <name type="scientific">Pseudomonas shahriarae</name>
    <dbReference type="NCBI Taxonomy" id="2745512"/>
    <lineage>
        <taxon>Bacteria</taxon>
        <taxon>Pseudomonadati</taxon>
        <taxon>Pseudomonadota</taxon>
        <taxon>Gammaproteobacteria</taxon>
        <taxon>Pseudomonadales</taxon>
        <taxon>Pseudomonadaceae</taxon>
        <taxon>Pseudomonas</taxon>
    </lineage>
</organism>
<dbReference type="AlphaFoldDB" id="A0A9X4C6X4"/>
<evidence type="ECO:0000313" key="1">
    <source>
        <dbReference type="EMBL" id="MDD1011275.1"/>
    </source>
</evidence>